<evidence type="ECO:0008006" key="3">
    <source>
        <dbReference type="Google" id="ProtNLM"/>
    </source>
</evidence>
<dbReference type="EMBL" id="JBHUFV010000052">
    <property type="protein sequence ID" value="MFD1936859.1"/>
    <property type="molecule type" value="Genomic_DNA"/>
</dbReference>
<sequence>MTEKDPLWIEGADAAGATRLDRIQSLRRSCEAAGIPVRLDVVPGAAHNGFDVLGHVRDFFANVEG</sequence>
<protein>
    <recommendedName>
        <fullName evidence="3">Alpha/beta hydrolase</fullName>
    </recommendedName>
</protein>
<dbReference type="Proteomes" id="UP001597368">
    <property type="component" value="Unassembled WGS sequence"/>
</dbReference>
<evidence type="ECO:0000313" key="2">
    <source>
        <dbReference type="Proteomes" id="UP001597368"/>
    </source>
</evidence>
<comment type="caution">
    <text evidence="1">The sequence shown here is derived from an EMBL/GenBank/DDBJ whole genome shotgun (WGS) entry which is preliminary data.</text>
</comment>
<keyword evidence="2" id="KW-1185">Reference proteome</keyword>
<dbReference type="Gene3D" id="3.40.50.1820">
    <property type="entry name" value="alpha/beta hydrolase"/>
    <property type="match status" value="1"/>
</dbReference>
<evidence type="ECO:0000313" key="1">
    <source>
        <dbReference type="EMBL" id="MFD1936859.1"/>
    </source>
</evidence>
<accession>A0ABW4T6M9</accession>
<dbReference type="InterPro" id="IPR029058">
    <property type="entry name" value="AB_hydrolase_fold"/>
</dbReference>
<proteinExistence type="predicted"/>
<reference evidence="2" key="1">
    <citation type="journal article" date="2019" name="Int. J. Syst. Evol. Microbiol.">
        <title>The Global Catalogue of Microorganisms (GCM) 10K type strain sequencing project: providing services to taxonomists for standard genome sequencing and annotation.</title>
        <authorList>
            <consortium name="The Broad Institute Genomics Platform"/>
            <consortium name="The Broad Institute Genome Sequencing Center for Infectious Disease"/>
            <person name="Wu L."/>
            <person name="Ma J."/>
        </authorList>
    </citation>
    <scope>NUCLEOTIDE SEQUENCE [LARGE SCALE GENOMIC DNA]</scope>
    <source>
        <strain evidence="2">ICMP 6774ER</strain>
    </source>
</reference>
<dbReference type="RefSeq" id="WP_379577514.1">
    <property type="nucleotide sequence ID" value="NZ_JBHUFV010000052.1"/>
</dbReference>
<name>A0ABW4T6M9_9ACTN</name>
<organism evidence="1 2">
    <name type="scientific">Nonomuraea mangrovi</name>
    <dbReference type="NCBI Taxonomy" id="2316207"/>
    <lineage>
        <taxon>Bacteria</taxon>
        <taxon>Bacillati</taxon>
        <taxon>Actinomycetota</taxon>
        <taxon>Actinomycetes</taxon>
        <taxon>Streptosporangiales</taxon>
        <taxon>Streptosporangiaceae</taxon>
        <taxon>Nonomuraea</taxon>
    </lineage>
</organism>
<gene>
    <name evidence="1" type="ORF">ACFSKW_35855</name>
</gene>